<dbReference type="EMBL" id="CP144747">
    <property type="protein sequence ID" value="WVZ62896.1"/>
    <property type="molecule type" value="Genomic_DNA"/>
</dbReference>
<feature type="domain" description="DUF4218" evidence="1">
    <location>
        <begin position="1"/>
        <end position="50"/>
    </location>
</feature>
<keyword evidence="3" id="KW-1185">Reference proteome</keyword>
<accession>A0AAQ3SY74</accession>
<evidence type="ECO:0000259" key="1">
    <source>
        <dbReference type="Pfam" id="PF13960"/>
    </source>
</evidence>
<sequence length="209" mass="23955">HIVEEISILGPVFLHNLFPFERYISILKKYVHKRSSPEGCIAKGYETEEANLVFLYHGMMEDLARMRTLGTEMIQTNDNSSFDKAHSTVTQQSSMVGPYIEEHKKLLVANHLGNSEAWITCQHIEGFPAWLQLHLMRAKDIDNQLAWLARGPSSDIVTFQGYEINGYTFYTRAQDRKSTNQNSGIRIDAIESDGNKDTYYGCIDETWEL</sequence>
<protein>
    <recommendedName>
        <fullName evidence="1">DUF4218 domain-containing protein</fullName>
    </recommendedName>
</protein>
<dbReference type="PANTHER" id="PTHR48258:SF9">
    <property type="entry name" value="OS01G0348150 PROTEIN"/>
    <property type="match status" value="1"/>
</dbReference>
<evidence type="ECO:0000313" key="2">
    <source>
        <dbReference type="EMBL" id="WVZ62896.1"/>
    </source>
</evidence>
<organism evidence="2 3">
    <name type="scientific">Paspalum notatum var. saurae</name>
    <dbReference type="NCBI Taxonomy" id="547442"/>
    <lineage>
        <taxon>Eukaryota</taxon>
        <taxon>Viridiplantae</taxon>
        <taxon>Streptophyta</taxon>
        <taxon>Embryophyta</taxon>
        <taxon>Tracheophyta</taxon>
        <taxon>Spermatophyta</taxon>
        <taxon>Magnoliopsida</taxon>
        <taxon>Liliopsida</taxon>
        <taxon>Poales</taxon>
        <taxon>Poaceae</taxon>
        <taxon>PACMAD clade</taxon>
        <taxon>Panicoideae</taxon>
        <taxon>Andropogonodae</taxon>
        <taxon>Paspaleae</taxon>
        <taxon>Paspalinae</taxon>
        <taxon>Paspalum</taxon>
    </lineage>
</organism>
<dbReference type="PANTHER" id="PTHR48258">
    <property type="entry name" value="DUF4218 DOMAIN-CONTAINING PROTEIN-RELATED"/>
    <property type="match status" value="1"/>
</dbReference>
<evidence type="ECO:0000313" key="3">
    <source>
        <dbReference type="Proteomes" id="UP001341281"/>
    </source>
</evidence>
<dbReference type="Proteomes" id="UP001341281">
    <property type="component" value="Chromosome 03"/>
</dbReference>
<name>A0AAQ3SY74_PASNO</name>
<dbReference type="InterPro" id="IPR025452">
    <property type="entry name" value="DUF4218"/>
</dbReference>
<dbReference type="Pfam" id="PF13960">
    <property type="entry name" value="DUF4218"/>
    <property type="match status" value="1"/>
</dbReference>
<reference evidence="2 3" key="1">
    <citation type="submission" date="2024-02" db="EMBL/GenBank/DDBJ databases">
        <title>High-quality chromosome-scale genome assembly of Pensacola bahiagrass (Paspalum notatum Flugge var. saurae).</title>
        <authorList>
            <person name="Vega J.M."/>
            <person name="Podio M."/>
            <person name="Orjuela J."/>
            <person name="Siena L.A."/>
            <person name="Pessino S.C."/>
            <person name="Combes M.C."/>
            <person name="Mariac C."/>
            <person name="Albertini E."/>
            <person name="Pupilli F."/>
            <person name="Ortiz J.P.A."/>
            <person name="Leblanc O."/>
        </authorList>
    </citation>
    <scope>NUCLEOTIDE SEQUENCE [LARGE SCALE GENOMIC DNA]</scope>
    <source>
        <strain evidence="2">R1</strain>
        <tissue evidence="2">Leaf</tissue>
    </source>
</reference>
<feature type="non-terminal residue" evidence="2">
    <location>
        <position position="1"/>
    </location>
</feature>
<dbReference type="AlphaFoldDB" id="A0AAQ3SY74"/>
<gene>
    <name evidence="2" type="ORF">U9M48_012588</name>
</gene>
<proteinExistence type="predicted"/>